<dbReference type="AlphaFoldDB" id="U5DLB9"/>
<accession>U5DLB9</accession>
<evidence type="ECO:0000313" key="2">
    <source>
        <dbReference type="Proteomes" id="UP000016960"/>
    </source>
</evidence>
<protein>
    <submittedName>
        <fullName evidence="1">Uncharacterized protein</fullName>
    </submittedName>
</protein>
<reference evidence="1 2" key="1">
    <citation type="submission" date="2013-05" db="EMBL/GenBank/DDBJ databases">
        <title>Draft genome sequence of Rubidibacter lacunae KORDI 51-2.</title>
        <authorList>
            <person name="Choi D.H."/>
            <person name="Noh J.H."/>
            <person name="Kwon K.-K."/>
            <person name="Lee J.-H."/>
            <person name="Ryu J.-Y."/>
        </authorList>
    </citation>
    <scope>NUCLEOTIDE SEQUENCE [LARGE SCALE GENOMIC DNA]</scope>
    <source>
        <strain evidence="1 2">KORDI 51-2</strain>
    </source>
</reference>
<name>U5DLB9_9CHRO</name>
<gene>
    <name evidence="1" type="ORF">KR51_00007870</name>
</gene>
<proteinExistence type="predicted"/>
<dbReference type="eggNOG" id="ENOG5031GFC">
    <property type="taxonomic scope" value="Bacteria"/>
</dbReference>
<evidence type="ECO:0000313" key="1">
    <source>
        <dbReference type="EMBL" id="ERN42476.1"/>
    </source>
</evidence>
<keyword evidence="2" id="KW-1185">Reference proteome</keyword>
<dbReference type="InParanoid" id="U5DLB9"/>
<comment type="caution">
    <text evidence="1">The sequence shown here is derived from an EMBL/GenBank/DDBJ whole genome shotgun (WGS) entry which is preliminary data.</text>
</comment>
<organism evidence="1 2">
    <name type="scientific">Rubidibacter lacunae KORDI 51-2</name>
    <dbReference type="NCBI Taxonomy" id="582515"/>
    <lineage>
        <taxon>Bacteria</taxon>
        <taxon>Bacillati</taxon>
        <taxon>Cyanobacteriota</taxon>
        <taxon>Cyanophyceae</taxon>
        <taxon>Oscillatoriophycideae</taxon>
        <taxon>Chroococcales</taxon>
        <taxon>Aphanothecaceae</taxon>
        <taxon>Rubidibacter</taxon>
    </lineage>
</organism>
<dbReference type="OrthoDB" id="530035at2"/>
<dbReference type="STRING" id="582515.KR51_00007870"/>
<dbReference type="Proteomes" id="UP000016960">
    <property type="component" value="Unassembled WGS sequence"/>
</dbReference>
<dbReference type="EMBL" id="ASSJ01000017">
    <property type="protein sequence ID" value="ERN42476.1"/>
    <property type="molecule type" value="Genomic_DNA"/>
</dbReference>
<sequence>MSDALRGILWLPLLALFVWLARAGWCEYQNVEAYRRWSASFERAKYDIYAVLGQKGALVTWGKPARPVPADIESFSLADVEAVQLLVDERPTNPSTAPEQGKAAIAFALSDRTIAVPFTQPRLAARWTEVLQQEWQLWHTDSTNPSSFNQSDA</sequence>
<dbReference type="PATRIC" id="fig|582515.4.peg.873"/>
<dbReference type="RefSeq" id="WP_022604893.1">
    <property type="nucleotide sequence ID" value="NZ_ASSJ01000017.1"/>
</dbReference>